<dbReference type="EMBL" id="MHNL01000005">
    <property type="protein sequence ID" value="OGZ45672.1"/>
    <property type="molecule type" value="Genomic_DNA"/>
</dbReference>
<protein>
    <recommendedName>
        <fullName evidence="5">Nucleotidase</fullName>
    </recommendedName>
</protein>
<sequence length="190" mass="22262">MDIGFDLDNTIIDHDWNVERLARTLGRVPPGQAMTREFLRSWLSKEAYQTLKQSIYKAMTLEARVMDGSREIISRIIDAGTEVYIISRRPPEFQSFAIDWLRENMPFIPERQIIFTANDQEKGLHCTKLGLRFFLDDTHEVLAHIQPPTAPILFDRMGEQKNSPFQRVTTWQEFYTLIEPHLPTPQEKSR</sequence>
<evidence type="ECO:0000256" key="1">
    <source>
        <dbReference type="ARBA" id="ARBA00009589"/>
    </source>
</evidence>
<organism evidence="3 4">
    <name type="scientific">Candidatus Ryanbacteria bacterium RIFCSPHIGHO2_01_FULL_48_27</name>
    <dbReference type="NCBI Taxonomy" id="1802115"/>
    <lineage>
        <taxon>Bacteria</taxon>
        <taxon>Candidatus Ryaniibacteriota</taxon>
    </lineage>
</organism>
<reference evidence="3 4" key="1">
    <citation type="journal article" date="2016" name="Nat. Commun.">
        <title>Thousands of microbial genomes shed light on interconnected biogeochemical processes in an aquifer system.</title>
        <authorList>
            <person name="Anantharaman K."/>
            <person name="Brown C.T."/>
            <person name="Hug L.A."/>
            <person name="Sharon I."/>
            <person name="Castelle C.J."/>
            <person name="Probst A.J."/>
            <person name="Thomas B.C."/>
            <person name="Singh A."/>
            <person name="Wilkins M.J."/>
            <person name="Karaoz U."/>
            <person name="Brodie E.L."/>
            <person name="Williams K.H."/>
            <person name="Hubbard S.S."/>
            <person name="Banfield J.F."/>
        </authorList>
    </citation>
    <scope>NUCLEOTIDE SEQUENCE [LARGE SCALE GENOMIC DNA]</scope>
</reference>
<dbReference type="Proteomes" id="UP000177785">
    <property type="component" value="Unassembled WGS sequence"/>
</dbReference>
<gene>
    <name evidence="3" type="ORF">A2756_02075</name>
</gene>
<evidence type="ECO:0000256" key="2">
    <source>
        <dbReference type="PIRSR" id="PIRSR610708-1"/>
    </source>
</evidence>
<dbReference type="InterPro" id="IPR010708">
    <property type="entry name" value="5'(3')-deoxyribonucleotidase"/>
</dbReference>
<dbReference type="SUPFAM" id="SSF56784">
    <property type="entry name" value="HAD-like"/>
    <property type="match status" value="1"/>
</dbReference>
<comment type="similarity">
    <text evidence="1">Belongs to the 5'(3')-deoxyribonucleotidase family.</text>
</comment>
<dbReference type="GO" id="GO:0009264">
    <property type="term" value="P:deoxyribonucleotide catabolic process"/>
    <property type="evidence" value="ECO:0007669"/>
    <property type="project" value="InterPro"/>
</dbReference>
<name>A0A1G2G6G8_9BACT</name>
<dbReference type="InterPro" id="IPR036412">
    <property type="entry name" value="HAD-like_sf"/>
</dbReference>
<proteinExistence type="inferred from homology"/>
<dbReference type="GO" id="GO:0008253">
    <property type="term" value="F:5'-nucleotidase activity"/>
    <property type="evidence" value="ECO:0007669"/>
    <property type="project" value="InterPro"/>
</dbReference>
<dbReference type="Gene3D" id="3.40.50.1000">
    <property type="entry name" value="HAD superfamily/HAD-like"/>
    <property type="match status" value="1"/>
</dbReference>
<comment type="caution">
    <text evidence="3">The sequence shown here is derived from an EMBL/GenBank/DDBJ whole genome shotgun (WGS) entry which is preliminary data.</text>
</comment>
<dbReference type="Pfam" id="PF06941">
    <property type="entry name" value="NT5C"/>
    <property type="match status" value="1"/>
</dbReference>
<evidence type="ECO:0008006" key="5">
    <source>
        <dbReference type="Google" id="ProtNLM"/>
    </source>
</evidence>
<evidence type="ECO:0000313" key="3">
    <source>
        <dbReference type="EMBL" id="OGZ45672.1"/>
    </source>
</evidence>
<evidence type="ECO:0000313" key="4">
    <source>
        <dbReference type="Proteomes" id="UP000177785"/>
    </source>
</evidence>
<feature type="active site" description="Nucleophile" evidence="2">
    <location>
        <position position="6"/>
    </location>
</feature>
<dbReference type="AlphaFoldDB" id="A0A1G2G6G8"/>
<accession>A0A1G2G6G8</accession>
<dbReference type="InterPro" id="IPR023214">
    <property type="entry name" value="HAD_sf"/>
</dbReference>
<feature type="active site" description="Proton donor" evidence="2">
    <location>
        <position position="8"/>
    </location>
</feature>